<dbReference type="InterPro" id="IPR042171">
    <property type="entry name" value="Acyl-CoA_hotdog"/>
</dbReference>
<evidence type="ECO:0000259" key="4">
    <source>
        <dbReference type="Pfam" id="PF13622"/>
    </source>
</evidence>
<feature type="domain" description="Acyl-CoA thioesterase 2 C-terminal" evidence="3">
    <location>
        <begin position="179"/>
        <end position="289"/>
    </location>
</feature>
<reference evidence="5 6" key="1">
    <citation type="submission" date="2017-05" db="EMBL/GenBank/DDBJ databases">
        <authorList>
            <person name="Varghese N."/>
            <person name="Submissions S."/>
        </authorList>
    </citation>
    <scope>NUCLEOTIDE SEQUENCE [LARGE SCALE GENOMIC DNA]</scope>
    <source>
        <strain evidence="5 6">DSM 46834</strain>
    </source>
</reference>
<dbReference type="RefSeq" id="WP_221888349.1">
    <property type="nucleotide sequence ID" value="NZ_FXTJ01000012.1"/>
</dbReference>
<sequence>MAGTVGGVPVPGGLIDLLDVEEAGPDLFRGRPRGVPADRAFGGAVVAQSLLAATATVPADRAVHSLHAYFVRAGDPAAPTDLQVTRVRDGGSYATRGVTAVQHGRTTLTLTASFARPEDGPGHQVPVLDAPPPETLPAPEESLAGAPAAVLEWLSWLDRRHPFHFRFDGALPRVAAGRGEAAPPRQRFWFRSRETLPDDPRLHACALAYATDMLLLSVAVAPHGTVIGAPGLATASLDHAVWFHGPARADTWLCYEQESAVSAGGRAICSGRVFGRDGRLVLTVVQEGMLRRRPV</sequence>
<dbReference type="GO" id="GO:0009062">
    <property type="term" value="P:fatty acid catabolic process"/>
    <property type="evidence" value="ECO:0007669"/>
    <property type="project" value="TreeGrafter"/>
</dbReference>
<evidence type="ECO:0000256" key="2">
    <source>
        <dbReference type="ARBA" id="ARBA00022801"/>
    </source>
</evidence>
<dbReference type="AlphaFoldDB" id="A0A521FPG0"/>
<dbReference type="PANTHER" id="PTHR11066">
    <property type="entry name" value="ACYL-COA THIOESTERASE"/>
    <property type="match status" value="1"/>
</dbReference>
<evidence type="ECO:0000313" key="6">
    <source>
        <dbReference type="Proteomes" id="UP000317484"/>
    </source>
</evidence>
<keyword evidence="6" id="KW-1185">Reference proteome</keyword>
<dbReference type="EMBL" id="FXTJ01000012">
    <property type="protein sequence ID" value="SMO98097.1"/>
    <property type="molecule type" value="Genomic_DNA"/>
</dbReference>
<protein>
    <submittedName>
        <fullName evidence="5">Acyl-CoA thioesterase-2</fullName>
    </submittedName>
</protein>
<dbReference type="GO" id="GO:0006637">
    <property type="term" value="P:acyl-CoA metabolic process"/>
    <property type="evidence" value="ECO:0007669"/>
    <property type="project" value="InterPro"/>
</dbReference>
<organism evidence="5 6">
    <name type="scientific">Geodermatophilus aquaeductus</name>
    <dbReference type="NCBI Taxonomy" id="1564161"/>
    <lineage>
        <taxon>Bacteria</taxon>
        <taxon>Bacillati</taxon>
        <taxon>Actinomycetota</taxon>
        <taxon>Actinomycetes</taxon>
        <taxon>Geodermatophilales</taxon>
        <taxon>Geodermatophilaceae</taxon>
        <taxon>Geodermatophilus</taxon>
    </lineage>
</organism>
<dbReference type="SUPFAM" id="SSF54637">
    <property type="entry name" value="Thioesterase/thiol ester dehydrase-isomerase"/>
    <property type="match status" value="2"/>
</dbReference>
<evidence type="ECO:0000256" key="1">
    <source>
        <dbReference type="ARBA" id="ARBA00006538"/>
    </source>
</evidence>
<dbReference type="Pfam" id="PF13622">
    <property type="entry name" value="4HBT_3"/>
    <property type="match status" value="1"/>
</dbReference>
<accession>A0A521FPG0</accession>
<keyword evidence="2" id="KW-0378">Hydrolase</keyword>
<evidence type="ECO:0000259" key="3">
    <source>
        <dbReference type="Pfam" id="PF02551"/>
    </source>
</evidence>
<evidence type="ECO:0000313" key="5">
    <source>
        <dbReference type="EMBL" id="SMO98097.1"/>
    </source>
</evidence>
<dbReference type="InterPro" id="IPR029069">
    <property type="entry name" value="HotDog_dom_sf"/>
</dbReference>
<gene>
    <name evidence="5" type="ORF">SAMN06273567_11277</name>
</gene>
<name>A0A521FPG0_9ACTN</name>
<feature type="domain" description="Acyl-CoA thioesterase-like N-terminal HotDog" evidence="4">
    <location>
        <begin position="37"/>
        <end position="115"/>
    </location>
</feature>
<dbReference type="GO" id="GO:0047617">
    <property type="term" value="F:fatty acyl-CoA hydrolase activity"/>
    <property type="evidence" value="ECO:0007669"/>
    <property type="project" value="InterPro"/>
</dbReference>
<dbReference type="Pfam" id="PF02551">
    <property type="entry name" value="Acyl_CoA_thio"/>
    <property type="match status" value="1"/>
</dbReference>
<dbReference type="InterPro" id="IPR025652">
    <property type="entry name" value="TesB_C"/>
</dbReference>
<dbReference type="InterPro" id="IPR003703">
    <property type="entry name" value="Acyl_CoA_thio"/>
</dbReference>
<proteinExistence type="inferred from homology"/>
<dbReference type="PANTHER" id="PTHR11066:SF34">
    <property type="entry name" value="ACYL-COENZYME A THIOESTERASE 8"/>
    <property type="match status" value="1"/>
</dbReference>
<dbReference type="Proteomes" id="UP000317484">
    <property type="component" value="Unassembled WGS sequence"/>
</dbReference>
<comment type="similarity">
    <text evidence="1">Belongs to the C/M/P thioester hydrolase family.</text>
</comment>
<dbReference type="CDD" id="cd03445">
    <property type="entry name" value="Thioesterase_II_repeat2"/>
    <property type="match status" value="1"/>
</dbReference>
<dbReference type="InterPro" id="IPR049449">
    <property type="entry name" value="TesB_ACOT8-like_N"/>
</dbReference>
<dbReference type="Gene3D" id="2.40.160.210">
    <property type="entry name" value="Acyl-CoA thioesterase, double hotdog domain"/>
    <property type="match status" value="1"/>
</dbReference>
<dbReference type="CDD" id="cd03444">
    <property type="entry name" value="Thioesterase_II_repeat1"/>
    <property type="match status" value="1"/>
</dbReference>